<feature type="transmembrane region" description="Helical" evidence="5">
    <location>
        <begin position="6"/>
        <end position="29"/>
    </location>
</feature>
<dbReference type="InterPro" id="IPR014205">
    <property type="entry name" value="Spore_YtaF"/>
</dbReference>
<dbReference type="Pfam" id="PF02659">
    <property type="entry name" value="Mntp"/>
    <property type="match status" value="1"/>
</dbReference>
<feature type="transmembrane region" description="Helical" evidence="5">
    <location>
        <begin position="41"/>
        <end position="61"/>
    </location>
</feature>
<keyword evidence="3 5" id="KW-1133">Transmembrane helix</keyword>
<evidence type="ECO:0000313" key="8">
    <source>
        <dbReference type="Proteomes" id="UP000092605"/>
    </source>
</evidence>
<dbReference type="NCBIfam" id="TIGR02840">
    <property type="entry name" value="spore_YtaF"/>
    <property type="match status" value="1"/>
</dbReference>
<keyword evidence="9" id="KW-1185">Reference proteome</keyword>
<reference evidence="6 8" key="1">
    <citation type="submission" date="2016-02" db="EMBL/GenBank/DDBJ databases">
        <title>Draft genome sequence for Clostridium paradoxum JW-YL-7.</title>
        <authorList>
            <person name="Utturkar S.M."/>
            <person name="Lancaster A."/>
            <person name="Poole F.L."/>
            <person name="Adams M.W."/>
            <person name="Brown S.D."/>
        </authorList>
    </citation>
    <scope>NUCLEOTIDE SEQUENCE [LARGE SCALE GENOMIC DNA]</scope>
    <source>
        <strain evidence="6 8">JW-YL-7</strain>
    </source>
</reference>
<dbReference type="Proteomes" id="UP000092605">
    <property type="component" value="Unassembled WGS sequence"/>
</dbReference>
<reference evidence="7 9" key="2">
    <citation type="submission" date="2016-11" db="EMBL/GenBank/DDBJ databases">
        <authorList>
            <person name="Varghese N."/>
            <person name="Submissions S."/>
        </authorList>
    </citation>
    <scope>NUCLEOTIDE SEQUENCE [LARGE SCALE GENOMIC DNA]</scope>
    <source>
        <strain evidence="7 9">DSM 7308</strain>
    </source>
</reference>
<evidence type="ECO:0000313" key="9">
    <source>
        <dbReference type="Proteomes" id="UP000323392"/>
    </source>
</evidence>
<sequence length="219" mass="23647">MNFEEVVIDIITSFLVALAICIDTFTIGLSYGMKGIKIPKISVLVINVITVLVLYISILLGDVVGGLFSSSISSIISFLMLFGLGAFFIIKGYFEDLIDKKEDDENKEITKIKLSRLEIIIAITADHAKADMNVSGDIDFKEAIYLGTALSLDSLGVGFGSAIAQINIVQVITFAFLLNLLAVTLGLFVGKKIKNTTKNLKTSLISGSILMILGISKLM</sequence>
<evidence type="ECO:0000256" key="3">
    <source>
        <dbReference type="ARBA" id="ARBA00022989"/>
    </source>
</evidence>
<dbReference type="PANTHER" id="PTHR35529">
    <property type="entry name" value="MANGANESE EFFLUX PUMP MNTP-RELATED"/>
    <property type="match status" value="1"/>
</dbReference>
<feature type="transmembrane region" description="Helical" evidence="5">
    <location>
        <begin position="67"/>
        <end position="90"/>
    </location>
</feature>
<keyword evidence="1" id="KW-1003">Cell membrane</keyword>
<dbReference type="InterPro" id="IPR003810">
    <property type="entry name" value="Mntp/YtaF"/>
</dbReference>
<evidence type="ECO:0000256" key="4">
    <source>
        <dbReference type="ARBA" id="ARBA00023136"/>
    </source>
</evidence>
<name>A0A150FP50_CLOPD</name>
<dbReference type="OrthoDB" id="1650809at2"/>
<comment type="caution">
    <text evidence="6">The sequence shown here is derived from an EMBL/GenBank/DDBJ whole genome shotgun (WGS) entry which is preliminary data.</text>
</comment>
<dbReference type="AlphaFoldDB" id="A0A150FP50"/>
<organism evidence="6 8">
    <name type="scientific">Alkalithermobacter thermoalcaliphilus JW-YL-7 = DSM 7308</name>
    <dbReference type="NCBI Taxonomy" id="1121328"/>
    <lineage>
        <taxon>Bacteria</taxon>
        <taxon>Bacillati</taxon>
        <taxon>Bacillota</taxon>
        <taxon>Clostridia</taxon>
        <taxon>Peptostreptococcales</taxon>
        <taxon>Tepidibacteraceae</taxon>
        <taxon>Alkalithermobacter</taxon>
    </lineage>
</organism>
<dbReference type="STRING" id="1121328.JWYL7_0488"/>
<evidence type="ECO:0000256" key="1">
    <source>
        <dbReference type="ARBA" id="ARBA00022475"/>
    </source>
</evidence>
<dbReference type="PATRIC" id="fig|1121328.3.peg.487"/>
<proteinExistence type="predicted"/>
<feature type="transmembrane region" description="Helical" evidence="5">
    <location>
        <begin position="143"/>
        <end position="162"/>
    </location>
</feature>
<accession>A0A150FP50</accession>
<protein>
    <submittedName>
        <fullName evidence="6">Sporulation protein YtaF</fullName>
    </submittedName>
</protein>
<dbReference type="EMBL" id="LSFY01000001">
    <property type="protein sequence ID" value="KXZ39413.1"/>
    <property type="molecule type" value="Genomic_DNA"/>
</dbReference>
<keyword evidence="4 5" id="KW-0472">Membrane</keyword>
<evidence type="ECO:0000256" key="5">
    <source>
        <dbReference type="SAM" id="Phobius"/>
    </source>
</evidence>
<dbReference type="Proteomes" id="UP000323392">
    <property type="component" value="Unassembled WGS sequence"/>
</dbReference>
<keyword evidence="2 5" id="KW-0812">Transmembrane</keyword>
<evidence type="ECO:0000313" key="7">
    <source>
        <dbReference type="EMBL" id="SHK52642.1"/>
    </source>
</evidence>
<gene>
    <name evidence="6" type="ORF">JWYL7_0488</name>
    <name evidence="7" type="ORF">SAMN05661008_00401</name>
</gene>
<feature type="transmembrane region" description="Helical" evidence="5">
    <location>
        <begin position="168"/>
        <end position="190"/>
    </location>
</feature>
<dbReference type="EMBL" id="FRBG01000002">
    <property type="protein sequence ID" value="SHK52642.1"/>
    <property type="molecule type" value="Genomic_DNA"/>
</dbReference>
<evidence type="ECO:0000256" key="2">
    <source>
        <dbReference type="ARBA" id="ARBA00022692"/>
    </source>
</evidence>
<dbReference type="PANTHER" id="PTHR35529:SF2">
    <property type="entry name" value="SPORULATION PROTEIN YTAF-RELATED"/>
    <property type="match status" value="1"/>
</dbReference>
<evidence type="ECO:0000313" key="6">
    <source>
        <dbReference type="EMBL" id="KXZ39413.1"/>
    </source>
</evidence>